<evidence type="ECO:0000256" key="1">
    <source>
        <dbReference type="SAM" id="Phobius"/>
    </source>
</evidence>
<keyword evidence="1" id="KW-1133">Transmembrane helix</keyword>
<feature type="transmembrane region" description="Helical" evidence="1">
    <location>
        <begin position="213"/>
        <end position="235"/>
    </location>
</feature>
<organism evidence="3">
    <name type="scientific">marine sediment metagenome</name>
    <dbReference type="NCBI Taxonomy" id="412755"/>
    <lineage>
        <taxon>unclassified sequences</taxon>
        <taxon>metagenomes</taxon>
        <taxon>ecological metagenomes</taxon>
    </lineage>
</organism>
<name>X0X7N1_9ZZZZ</name>
<comment type="caution">
    <text evidence="3">The sequence shown here is derived from an EMBL/GenBank/DDBJ whole genome shotgun (WGS) entry which is preliminary data.</text>
</comment>
<feature type="domain" description="CARDB" evidence="2">
    <location>
        <begin position="137"/>
        <end position="200"/>
    </location>
</feature>
<dbReference type="Pfam" id="PF07705">
    <property type="entry name" value="CARDB"/>
    <property type="match status" value="1"/>
</dbReference>
<evidence type="ECO:0000313" key="3">
    <source>
        <dbReference type="EMBL" id="GAG39040.1"/>
    </source>
</evidence>
<keyword evidence="1" id="KW-0472">Membrane</keyword>
<protein>
    <recommendedName>
        <fullName evidence="2">CARDB domain-containing protein</fullName>
    </recommendedName>
</protein>
<reference evidence="3" key="1">
    <citation type="journal article" date="2014" name="Front. Microbiol.">
        <title>High frequency of phylogenetically diverse reductive dehalogenase-homologous genes in deep subseafloor sedimentary metagenomes.</title>
        <authorList>
            <person name="Kawai M."/>
            <person name="Futagami T."/>
            <person name="Toyoda A."/>
            <person name="Takaki Y."/>
            <person name="Nishi S."/>
            <person name="Hori S."/>
            <person name="Arai W."/>
            <person name="Tsubouchi T."/>
            <person name="Morono Y."/>
            <person name="Uchiyama I."/>
            <person name="Ito T."/>
            <person name="Fujiyama A."/>
            <person name="Inagaki F."/>
            <person name="Takami H."/>
        </authorList>
    </citation>
    <scope>NUCLEOTIDE SEQUENCE</scope>
    <source>
        <strain evidence="3">Expedition CK06-06</strain>
    </source>
</reference>
<gene>
    <name evidence="3" type="ORF">S01H1_63871</name>
</gene>
<sequence>KQHYLIVIRELEETLPLPENTIAIVAINATPAGAVFDRDIFLTLGFDQLPENALNATMAYYDDVNGVWVSLESEPGRPPNSVAQLSLSVPIKHFSIFGVLVEIAPPPPPPPAHFVPSGLSIVPSVEKIWEPVTFVTKTGESVTTTANVANDGGQEGTYTVELKLNGETVDTKIVTLGAGQSQQVSFTLSEVDYGQYEVEVAGLSGEFTTSRTITWWLIIVIIVAIGLIIWGVVWIRRKEGVAQEG</sequence>
<dbReference type="AlphaFoldDB" id="X0X7N1"/>
<accession>X0X7N1</accession>
<evidence type="ECO:0000259" key="2">
    <source>
        <dbReference type="Pfam" id="PF07705"/>
    </source>
</evidence>
<dbReference type="EMBL" id="BARS01042062">
    <property type="protein sequence ID" value="GAG39040.1"/>
    <property type="molecule type" value="Genomic_DNA"/>
</dbReference>
<keyword evidence="1" id="KW-0812">Transmembrane</keyword>
<proteinExistence type="predicted"/>
<dbReference type="InterPro" id="IPR011635">
    <property type="entry name" value="CARDB"/>
</dbReference>
<feature type="non-terminal residue" evidence="3">
    <location>
        <position position="1"/>
    </location>
</feature>
<dbReference type="Gene3D" id="2.60.40.10">
    <property type="entry name" value="Immunoglobulins"/>
    <property type="match status" value="1"/>
</dbReference>
<dbReference type="InterPro" id="IPR013783">
    <property type="entry name" value="Ig-like_fold"/>
</dbReference>